<organism evidence="12 13">
    <name type="scientific">Nitrosotalea devaniterrae</name>
    <dbReference type="NCBI Taxonomy" id="1078905"/>
    <lineage>
        <taxon>Archaea</taxon>
        <taxon>Nitrososphaerota</taxon>
        <taxon>Nitrososphaeria</taxon>
        <taxon>Nitrosotaleales</taxon>
        <taxon>Nitrosotaleaceae</taxon>
        <taxon>Nitrosotalea</taxon>
    </lineage>
</organism>
<evidence type="ECO:0000256" key="7">
    <source>
        <dbReference type="ARBA" id="ARBA00049339"/>
    </source>
</evidence>
<dbReference type="InterPro" id="IPR014729">
    <property type="entry name" value="Rossmann-like_a/b/a_fold"/>
</dbReference>
<dbReference type="Gene3D" id="1.10.730.10">
    <property type="entry name" value="Isoleucyl-tRNA Synthetase, Domain 1"/>
    <property type="match status" value="1"/>
</dbReference>
<feature type="domain" description="DALR anticodon binding" evidence="10">
    <location>
        <begin position="511"/>
        <end position="627"/>
    </location>
</feature>
<evidence type="ECO:0000256" key="4">
    <source>
        <dbReference type="ARBA" id="ARBA00022840"/>
    </source>
</evidence>
<dbReference type="InterPro" id="IPR001278">
    <property type="entry name" value="Arg-tRNA-ligase"/>
</dbReference>
<keyword evidence="4 8" id="KW-0067">ATP-binding</keyword>
<dbReference type="PANTHER" id="PTHR11956">
    <property type="entry name" value="ARGINYL-TRNA SYNTHETASE"/>
    <property type="match status" value="1"/>
</dbReference>
<dbReference type="Pfam" id="PF03485">
    <property type="entry name" value="Arg_tRNA_synt_N"/>
    <property type="match status" value="1"/>
</dbReference>
<sequence length="627" mass="70226">MTLRLVYDEIKLGVKQACDALGYPETEFDLSEASRPEFGDVSCNAGFLLAKALKKRPFDIAQALAEQYKKNLGTYVSEASAHSSGYLNFTANYQLFIPQVIHSSLLANYGAVDIGKNSKMVIEHTSVNPNKALHVGHVRNVIVGDTIARILHKASYDTSVLNYVDDSGLQVADIIVGFKYGGYSDKAPEGQKFDHYCGDVVYVNITERYETDKALAEMRSHVLKELEEGTSELAKFGDDLTRRVLEEQLKTCWRLGVTYDCLNFESQIVRSNLWSIAFEKMKSMGITELENEGKLAGCWVIKTESDEEDKVLVRSNGTATYIAKDIPYAAWKLGILEDPFHYKQYAVQNTDRVLWQTTLDEKDTKMHFAGDRVITVIDSRQSRLQKLITKIMSDFKSKPDSYVHLGYESVTLSPETAKTLDLDTGGKSVQMSGRKGIYVSADYVLDVLSSRTFDEAKKRNSELDEMSLVKISEQVAIGALRYAMIKQDLDKIITFDLTESLSLEGDTGPYIQYAHARAIRILEKSGKTPNFETGLDGMDSVYEKDLAKIIGKFDLQVEDAAKNLSPKIIAKYCYQLAVSFNTFYEHVKVLTAGSESTINARLCLVYSFKETLAKALYLLGIDAPDRM</sequence>
<dbReference type="PANTHER" id="PTHR11956:SF5">
    <property type="entry name" value="ARGININE--TRNA LIGASE, CYTOPLASMIC"/>
    <property type="match status" value="1"/>
</dbReference>
<dbReference type="InterPro" id="IPR036695">
    <property type="entry name" value="Arg-tRNA-synth_N_sf"/>
</dbReference>
<evidence type="ECO:0000256" key="5">
    <source>
        <dbReference type="ARBA" id="ARBA00022917"/>
    </source>
</evidence>
<dbReference type="InterPro" id="IPR005148">
    <property type="entry name" value="Arg-tRNA-synth_N"/>
</dbReference>
<dbReference type="HAMAP" id="MF_00123">
    <property type="entry name" value="Arg_tRNA_synth"/>
    <property type="match status" value="1"/>
</dbReference>
<keyword evidence="13" id="KW-1185">Reference proteome</keyword>
<evidence type="ECO:0000256" key="8">
    <source>
        <dbReference type="HAMAP-Rule" id="MF_00123"/>
    </source>
</evidence>
<dbReference type="PROSITE" id="PS00178">
    <property type="entry name" value="AA_TRNA_LIGASE_I"/>
    <property type="match status" value="1"/>
</dbReference>
<comment type="similarity">
    <text evidence="1 8 9">Belongs to the class-I aminoacyl-tRNA synthetase family.</text>
</comment>
<dbReference type="EMBL" id="LN890280">
    <property type="protein sequence ID" value="CUR51535.1"/>
    <property type="molecule type" value="Genomic_DNA"/>
</dbReference>
<dbReference type="Proteomes" id="UP000196239">
    <property type="component" value="Chromosome 1"/>
</dbReference>
<evidence type="ECO:0000256" key="1">
    <source>
        <dbReference type="ARBA" id="ARBA00005594"/>
    </source>
</evidence>
<dbReference type="Gene3D" id="3.40.50.620">
    <property type="entry name" value="HUPs"/>
    <property type="match status" value="1"/>
</dbReference>
<dbReference type="Pfam" id="PF00750">
    <property type="entry name" value="tRNA-synt_1d"/>
    <property type="match status" value="1"/>
</dbReference>
<gene>
    <name evidence="8 12" type="primary">argS</name>
    <name evidence="12" type="ORF">NDEV_0770</name>
</gene>
<evidence type="ECO:0000259" key="10">
    <source>
        <dbReference type="SMART" id="SM00836"/>
    </source>
</evidence>
<dbReference type="SUPFAM" id="SSF52374">
    <property type="entry name" value="Nucleotidylyl transferase"/>
    <property type="match status" value="1"/>
</dbReference>
<dbReference type="SMART" id="SM00836">
    <property type="entry name" value="DALR_1"/>
    <property type="match status" value="1"/>
</dbReference>
<keyword evidence="2 8" id="KW-0436">Ligase</keyword>
<evidence type="ECO:0000256" key="9">
    <source>
        <dbReference type="RuleBase" id="RU363038"/>
    </source>
</evidence>
<dbReference type="GO" id="GO:0006420">
    <property type="term" value="P:arginyl-tRNA aminoacylation"/>
    <property type="evidence" value="ECO:0007669"/>
    <property type="project" value="UniProtKB-UniRule"/>
</dbReference>
<dbReference type="InterPro" id="IPR009080">
    <property type="entry name" value="tRNAsynth_Ia_anticodon-bd"/>
</dbReference>
<dbReference type="AlphaFoldDB" id="A0A128A2E9"/>
<feature type="domain" description="Arginyl tRNA synthetase N-terminal" evidence="11">
    <location>
        <begin position="8"/>
        <end position="91"/>
    </location>
</feature>
<evidence type="ECO:0000256" key="6">
    <source>
        <dbReference type="ARBA" id="ARBA00023146"/>
    </source>
</evidence>
<name>A0A128A2E9_9ARCH</name>
<keyword evidence="8" id="KW-0963">Cytoplasm</keyword>
<dbReference type="EC" id="6.1.1.19" evidence="8"/>
<keyword evidence="3 8" id="KW-0547">Nucleotide-binding</keyword>
<dbReference type="Gene3D" id="3.30.1360.70">
    <property type="entry name" value="Arginyl tRNA synthetase N-terminal domain"/>
    <property type="match status" value="1"/>
</dbReference>
<evidence type="ECO:0000256" key="3">
    <source>
        <dbReference type="ARBA" id="ARBA00022741"/>
    </source>
</evidence>
<dbReference type="GO" id="GO:0004814">
    <property type="term" value="F:arginine-tRNA ligase activity"/>
    <property type="evidence" value="ECO:0007669"/>
    <property type="project" value="UniProtKB-UniRule"/>
</dbReference>
<dbReference type="GO" id="GO:0005524">
    <property type="term" value="F:ATP binding"/>
    <property type="evidence" value="ECO:0007669"/>
    <property type="project" value="UniProtKB-UniRule"/>
</dbReference>
<dbReference type="NCBIfam" id="NF002447">
    <property type="entry name" value="PRK01611.3-4"/>
    <property type="match status" value="1"/>
</dbReference>
<dbReference type="SUPFAM" id="SSF55190">
    <property type="entry name" value="Arginyl-tRNA synthetase (ArgRS), N-terminal 'additional' domain"/>
    <property type="match status" value="1"/>
</dbReference>
<dbReference type="InterPro" id="IPR035684">
    <property type="entry name" value="ArgRS_core"/>
</dbReference>
<comment type="catalytic activity">
    <reaction evidence="7 8">
        <text>tRNA(Arg) + L-arginine + ATP = L-arginyl-tRNA(Arg) + AMP + diphosphate</text>
        <dbReference type="Rhea" id="RHEA:20301"/>
        <dbReference type="Rhea" id="RHEA-COMP:9658"/>
        <dbReference type="Rhea" id="RHEA-COMP:9673"/>
        <dbReference type="ChEBI" id="CHEBI:30616"/>
        <dbReference type="ChEBI" id="CHEBI:32682"/>
        <dbReference type="ChEBI" id="CHEBI:33019"/>
        <dbReference type="ChEBI" id="CHEBI:78442"/>
        <dbReference type="ChEBI" id="CHEBI:78513"/>
        <dbReference type="ChEBI" id="CHEBI:456215"/>
        <dbReference type="EC" id="6.1.1.19"/>
    </reaction>
</comment>
<dbReference type="Pfam" id="PF05746">
    <property type="entry name" value="DALR_1"/>
    <property type="match status" value="1"/>
</dbReference>
<dbReference type="SUPFAM" id="SSF47323">
    <property type="entry name" value="Anticodon-binding domain of a subclass of class I aminoacyl-tRNA synthetases"/>
    <property type="match status" value="1"/>
</dbReference>
<reference evidence="13" key="1">
    <citation type="submission" date="2015-10" db="EMBL/GenBank/DDBJ databases">
        <authorList>
            <person name="Lehtovirta-Morley L.E."/>
            <person name="Vieille C."/>
        </authorList>
    </citation>
    <scope>NUCLEOTIDE SEQUENCE [LARGE SCALE GENOMIC DNA]</scope>
</reference>
<accession>A0A128A2E9</accession>
<evidence type="ECO:0000256" key="2">
    <source>
        <dbReference type="ARBA" id="ARBA00022598"/>
    </source>
</evidence>
<keyword evidence="6 8" id="KW-0030">Aminoacyl-tRNA synthetase</keyword>
<dbReference type="KEGG" id="ndv:NDEV_0770"/>
<evidence type="ECO:0000313" key="13">
    <source>
        <dbReference type="Proteomes" id="UP000196239"/>
    </source>
</evidence>
<comment type="subcellular location">
    <subcellularLocation>
        <location evidence="8">Cytoplasm</location>
    </subcellularLocation>
</comment>
<protein>
    <recommendedName>
        <fullName evidence="8">Arginine--tRNA ligase</fullName>
        <ecNumber evidence="8">6.1.1.19</ecNumber>
    </recommendedName>
    <alternativeName>
        <fullName evidence="8">Arginyl-tRNA synthetase</fullName>
        <shortName evidence="8">ArgRS</shortName>
    </alternativeName>
</protein>
<dbReference type="InterPro" id="IPR008909">
    <property type="entry name" value="DALR_anticod-bd"/>
</dbReference>
<dbReference type="InterPro" id="IPR001412">
    <property type="entry name" value="aa-tRNA-synth_I_CS"/>
</dbReference>
<dbReference type="SMART" id="SM01016">
    <property type="entry name" value="Arg_tRNA_synt_N"/>
    <property type="match status" value="1"/>
</dbReference>
<evidence type="ECO:0000313" key="12">
    <source>
        <dbReference type="EMBL" id="CUR51535.1"/>
    </source>
</evidence>
<dbReference type="CDD" id="cd07956">
    <property type="entry name" value="Anticodon_Ia_Arg"/>
    <property type="match status" value="1"/>
</dbReference>
<proteinExistence type="inferred from homology"/>
<keyword evidence="5 8" id="KW-0648">Protein biosynthesis</keyword>
<feature type="short sequence motif" description="'HIGH' region" evidence="8">
    <location>
        <begin position="127"/>
        <end position="137"/>
    </location>
</feature>
<dbReference type="PRINTS" id="PR01038">
    <property type="entry name" value="TRNASYNTHARG"/>
</dbReference>
<dbReference type="GO" id="GO:0005737">
    <property type="term" value="C:cytoplasm"/>
    <property type="evidence" value="ECO:0007669"/>
    <property type="project" value="UniProtKB-SubCell"/>
</dbReference>
<evidence type="ECO:0000259" key="11">
    <source>
        <dbReference type="SMART" id="SM01016"/>
    </source>
</evidence>